<evidence type="ECO:0000313" key="3">
    <source>
        <dbReference type="Proteomes" id="UP000554235"/>
    </source>
</evidence>
<feature type="compositionally biased region" description="Polar residues" evidence="1">
    <location>
        <begin position="20"/>
        <end position="33"/>
    </location>
</feature>
<feature type="compositionally biased region" description="Basic residues" evidence="1">
    <location>
        <begin position="10"/>
        <end position="19"/>
    </location>
</feature>
<feature type="compositionally biased region" description="Acidic residues" evidence="1">
    <location>
        <begin position="87"/>
        <end position="97"/>
    </location>
</feature>
<dbReference type="EMBL" id="JAADYS010001712">
    <property type="protein sequence ID" value="KAF4461485.1"/>
    <property type="molecule type" value="Genomic_DNA"/>
</dbReference>
<gene>
    <name evidence="2" type="ORF">FALBO_11712</name>
</gene>
<dbReference type="OrthoDB" id="5064335at2759"/>
<comment type="caution">
    <text evidence="2">The sequence shown here is derived from an EMBL/GenBank/DDBJ whole genome shotgun (WGS) entry which is preliminary data.</text>
</comment>
<feature type="region of interest" description="Disordered" evidence="1">
    <location>
        <begin position="81"/>
        <end position="107"/>
    </location>
</feature>
<protein>
    <submittedName>
        <fullName evidence="2">Uncharacterized protein</fullName>
    </submittedName>
</protein>
<evidence type="ECO:0000256" key="1">
    <source>
        <dbReference type="SAM" id="MobiDB-lite"/>
    </source>
</evidence>
<name>A0A8H4L1T1_9HYPO</name>
<sequence length="305" mass="34286">MNRSNFLTGRRNRTRRRRNSLSYEDSPYSSDSGRSCPANSLHAAESPPSSPRGRFEESYNNHGTACLLAQSLSQNLQDLSLDNSEHSEEDSEWDFTEDAPFPPPVTAQTGRIQLRETPSAPCAFDDRSVILVEEDAEGEEYREWANQPFDFTIPFGPRIQWEYTYEDLHPHIAQALNFTQNLPGMERLAIVRDDLTARAQVVRANAASSYNDIAGRASHAARRTHELATLSGQVSAYLAGEAWMAGQGAAFRLRERWCPGMTMPLLRVPPLRWDMLETTREIVREGMASMPPHHSIVRGGRGRGI</sequence>
<dbReference type="Proteomes" id="UP000554235">
    <property type="component" value="Unassembled WGS sequence"/>
</dbReference>
<organism evidence="2 3">
    <name type="scientific">Fusarium albosuccineum</name>
    <dbReference type="NCBI Taxonomy" id="1237068"/>
    <lineage>
        <taxon>Eukaryota</taxon>
        <taxon>Fungi</taxon>
        <taxon>Dikarya</taxon>
        <taxon>Ascomycota</taxon>
        <taxon>Pezizomycotina</taxon>
        <taxon>Sordariomycetes</taxon>
        <taxon>Hypocreomycetidae</taxon>
        <taxon>Hypocreales</taxon>
        <taxon>Nectriaceae</taxon>
        <taxon>Fusarium</taxon>
        <taxon>Fusarium decemcellulare species complex</taxon>
    </lineage>
</organism>
<keyword evidence="3" id="KW-1185">Reference proteome</keyword>
<dbReference type="AlphaFoldDB" id="A0A8H4L1T1"/>
<accession>A0A8H4L1T1</accession>
<evidence type="ECO:0000313" key="2">
    <source>
        <dbReference type="EMBL" id="KAF4461485.1"/>
    </source>
</evidence>
<reference evidence="2 3" key="1">
    <citation type="submission" date="2020-01" db="EMBL/GenBank/DDBJ databases">
        <title>Identification and distribution of gene clusters putatively required for synthesis of sphingolipid metabolism inhibitors in phylogenetically diverse species of the filamentous fungus Fusarium.</title>
        <authorList>
            <person name="Kim H.-S."/>
            <person name="Busman M."/>
            <person name="Brown D.W."/>
            <person name="Divon H."/>
            <person name="Uhlig S."/>
            <person name="Proctor R.H."/>
        </authorList>
    </citation>
    <scope>NUCLEOTIDE SEQUENCE [LARGE SCALE GENOMIC DNA]</scope>
    <source>
        <strain evidence="2 3">NRRL 20459</strain>
    </source>
</reference>
<feature type="region of interest" description="Disordered" evidence="1">
    <location>
        <begin position="1"/>
        <end position="58"/>
    </location>
</feature>
<proteinExistence type="predicted"/>